<evidence type="ECO:0000256" key="1">
    <source>
        <dbReference type="SAM" id="Coils"/>
    </source>
</evidence>
<accession>A4RZF8</accession>
<dbReference type="Pfam" id="PF22562">
    <property type="entry name" value="UBA_7"/>
    <property type="match status" value="1"/>
</dbReference>
<dbReference type="Gramene" id="ABO96617">
    <property type="protein sequence ID" value="ABO96617"/>
    <property type="gene ID" value="OSTLU_94593"/>
</dbReference>
<feature type="compositionally biased region" description="Basic and acidic residues" evidence="2">
    <location>
        <begin position="60"/>
        <end position="75"/>
    </location>
</feature>
<dbReference type="InterPro" id="IPR013087">
    <property type="entry name" value="Znf_C2H2_type"/>
</dbReference>
<dbReference type="InterPro" id="IPR018997">
    <property type="entry name" value="PUB_domain"/>
</dbReference>
<dbReference type="EMBL" id="CP000586">
    <property type="protein sequence ID" value="ABO96617.1"/>
    <property type="molecule type" value="Genomic_DNA"/>
</dbReference>
<feature type="compositionally biased region" description="Low complexity" evidence="2">
    <location>
        <begin position="39"/>
        <end position="50"/>
    </location>
</feature>
<evidence type="ECO:0000313" key="4">
    <source>
        <dbReference type="EMBL" id="ABO96617.1"/>
    </source>
</evidence>
<feature type="coiled-coil region" evidence="1">
    <location>
        <begin position="140"/>
        <end position="201"/>
    </location>
</feature>
<dbReference type="SMART" id="SM00580">
    <property type="entry name" value="PUG"/>
    <property type="match status" value="1"/>
</dbReference>
<keyword evidence="1" id="KW-0175">Coiled coil</keyword>
<gene>
    <name evidence="4" type="ORF">OSTLU_94593</name>
</gene>
<protein>
    <recommendedName>
        <fullName evidence="3">UBA domain-containing protein</fullName>
    </recommendedName>
</protein>
<keyword evidence="5" id="KW-1185">Reference proteome</keyword>
<reference evidence="4 5" key="1">
    <citation type="journal article" date="2007" name="Proc. Natl. Acad. Sci. U.S.A.">
        <title>The tiny eukaryote Ostreococcus provides genomic insights into the paradox of plankton speciation.</title>
        <authorList>
            <person name="Palenik B."/>
            <person name="Grimwood J."/>
            <person name="Aerts A."/>
            <person name="Rouze P."/>
            <person name="Salamov A."/>
            <person name="Putnam N."/>
            <person name="Dupont C."/>
            <person name="Jorgensen R."/>
            <person name="Derelle E."/>
            <person name="Rombauts S."/>
            <person name="Zhou K."/>
            <person name="Otillar R."/>
            <person name="Merchant S.S."/>
            <person name="Podell S."/>
            <person name="Gaasterland T."/>
            <person name="Napoli C."/>
            <person name="Gendler K."/>
            <person name="Manuell A."/>
            <person name="Tai V."/>
            <person name="Vallon O."/>
            <person name="Piganeau G."/>
            <person name="Jancek S."/>
            <person name="Heijde M."/>
            <person name="Jabbari K."/>
            <person name="Bowler C."/>
            <person name="Lohr M."/>
            <person name="Robbens S."/>
            <person name="Werner G."/>
            <person name="Dubchak I."/>
            <person name="Pazour G.J."/>
            <person name="Ren Q."/>
            <person name="Paulsen I."/>
            <person name="Delwiche C."/>
            <person name="Schmutz J."/>
            <person name="Rokhsar D."/>
            <person name="Van de Peer Y."/>
            <person name="Moreau H."/>
            <person name="Grigoriev I.V."/>
        </authorList>
    </citation>
    <scope>NUCLEOTIDE SEQUENCE [LARGE SCALE GENOMIC DNA]</scope>
    <source>
        <strain evidence="4 5">CCE9901</strain>
    </source>
</reference>
<dbReference type="InterPro" id="IPR009060">
    <property type="entry name" value="UBA-like_sf"/>
</dbReference>
<sequence length="377" mass="42078">MKIKCGQCGEVFADIARAKSHGATTGHDSFEAANDDDATATATAHATNATPVDGDAAPDAVKEDATTRDEASTLKEPSVREDLLQELTELMGFGRNKAVRALYYSKADSAERAIDWIERHEDDADVNEPLLVEDEGLKAREVKTAERLLEEKEMERLREQERIRSGKELLEAKKLEDDLSLKRNAEQRAAEKAEMDRARAAIRVKIDEDRRERRRKLGLPEELSPEEMEEERQREEARAQAAQEEIARKAAAGMYVKPVSKLENLRKHLVDIKKAFAEDADAVTTCFKTLLTYLGNIARDPSEEKYRSIKLSNAAFQKRVAAVGGEIYLLEFGFVETVDDAGEKRLVLPRDGADPVLLRTAGEELHGAIENPFFGAL</sequence>
<dbReference type="OMA" id="LLRWCGF"/>
<dbReference type="InterPro" id="IPR036339">
    <property type="entry name" value="PUB-like_dom_sf"/>
</dbReference>
<dbReference type="Gene3D" id="1.20.58.2190">
    <property type="match status" value="1"/>
</dbReference>
<proteinExistence type="predicted"/>
<dbReference type="eggNOG" id="KOG2699">
    <property type="taxonomic scope" value="Eukaryota"/>
</dbReference>
<dbReference type="SUPFAM" id="SSF143503">
    <property type="entry name" value="PUG domain-like"/>
    <property type="match status" value="1"/>
</dbReference>
<dbReference type="HOGENOM" id="CLU_054465_0_0_1"/>
<dbReference type="SUPFAM" id="SSF46934">
    <property type="entry name" value="UBA-like"/>
    <property type="match status" value="1"/>
</dbReference>
<dbReference type="AlphaFoldDB" id="A4RZF8"/>
<dbReference type="PROSITE" id="PS50030">
    <property type="entry name" value="UBA"/>
    <property type="match status" value="1"/>
</dbReference>
<organism evidence="4 5">
    <name type="scientific">Ostreococcus lucimarinus (strain CCE9901)</name>
    <dbReference type="NCBI Taxonomy" id="436017"/>
    <lineage>
        <taxon>Eukaryota</taxon>
        <taxon>Viridiplantae</taxon>
        <taxon>Chlorophyta</taxon>
        <taxon>Mamiellophyceae</taxon>
        <taxon>Mamiellales</taxon>
        <taxon>Bathycoccaceae</taxon>
        <taxon>Ostreococcus</taxon>
    </lineage>
</organism>
<evidence type="ECO:0000259" key="3">
    <source>
        <dbReference type="PROSITE" id="PS50030"/>
    </source>
</evidence>
<dbReference type="InterPro" id="IPR015940">
    <property type="entry name" value="UBA"/>
</dbReference>
<dbReference type="PANTHER" id="PTHR46713">
    <property type="entry name" value="F13M7.16 PROTEIN"/>
    <property type="match status" value="1"/>
</dbReference>
<dbReference type="KEGG" id="olu:OSTLU_94593"/>
<dbReference type="OrthoDB" id="498245at2759"/>
<name>A4RZF8_OSTLU</name>
<dbReference type="PANTHER" id="PTHR46713:SF1">
    <property type="entry name" value="F13M7.16 PROTEIN"/>
    <property type="match status" value="1"/>
</dbReference>
<dbReference type="Proteomes" id="UP000001568">
    <property type="component" value="Chromosome 6"/>
</dbReference>
<dbReference type="GeneID" id="5002376"/>
<evidence type="ECO:0000313" key="5">
    <source>
        <dbReference type="Proteomes" id="UP000001568"/>
    </source>
</evidence>
<dbReference type="PROSITE" id="PS00028">
    <property type="entry name" value="ZINC_FINGER_C2H2_1"/>
    <property type="match status" value="1"/>
</dbReference>
<feature type="region of interest" description="Disordered" evidence="2">
    <location>
        <begin position="216"/>
        <end position="237"/>
    </location>
</feature>
<dbReference type="Gene3D" id="1.10.8.10">
    <property type="entry name" value="DNA helicase RuvA subunit, C-terminal domain"/>
    <property type="match status" value="1"/>
</dbReference>
<evidence type="ECO:0000256" key="2">
    <source>
        <dbReference type="SAM" id="MobiDB-lite"/>
    </source>
</evidence>
<dbReference type="STRING" id="436017.A4RZF8"/>
<dbReference type="RefSeq" id="XP_001418324.1">
    <property type="nucleotide sequence ID" value="XM_001418287.1"/>
</dbReference>
<dbReference type="Pfam" id="PF09409">
    <property type="entry name" value="PUB"/>
    <property type="match status" value="1"/>
</dbReference>
<feature type="domain" description="UBA" evidence="3">
    <location>
        <begin position="91"/>
        <end position="120"/>
    </location>
</feature>
<feature type="region of interest" description="Disordered" evidence="2">
    <location>
        <begin position="23"/>
        <end position="75"/>
    </location>
</feature>